<protein>
    <submittedName>
        <fullName evidence="2">Uncharacterized protein</fullName>
    </submittedName>
</protein>
<dbReference type="RefSeq" id="WP_119148482.1">
    <property type="nucleotide sequence ID" value="NZ_QXJM01000027.1"/>
</dbReference>
<comment type="caution">
    <text evidence="2">The sequence shown here is derived from an EMBL/GenBank/DDBJ whole genome shotgun (WGS) entry which is preliminary data.</text>
</comment>
<feature type="region of interest" description="Disordered" evidence="1">
    <location>
        <begin position="40"/>
        <end position="68"/>
    </location>
</feature>
<evidence type="ECO:0000256" key="1">
    <source>
        <dbReference type="SAM" id="MobiDB-lite"/>
    </source>
</evidence>
<accession>A0A398CPT4</accession>
<reference evidence="2 3" key="1">
    <citation type="submission" date="2018-09" db="EMBL/GenBank/DDBJ databases">
        <title>Cohnella cavernae sp. nov., isolated from a karst cave.</title>
        <authorList>
            <person name="Zhu H."/>
        </authorList>
    </citation>
    <scope>NUCLEOTIDE SEQUENCE [LARGE SCALE GENOMIC DNA]</scope>
    <source>
        <strain evidence="2 3">K2E09-144</strain>
    </source>
</reference>
<feature type="compositionally biased region" description="Polar residues" evidence="1">
    <location>
        <begin position="57"/>
        <end position="68"/>
    </location>
</feature>
<gene>
    <name evidence="2" type="ORF">D3H35_07610</name>
</gene>
<dbReference type="AlphaFoldDB" id="A0A398CPT4"/>
<proteinExistence type="predicted"/>
<organism evidence="2 3">
    <name type="scientific">Cohnella faecalis</name>
    <dbReference type="NCBI Taxonomy" id="2315694"/>
    <lineage>
        <taxon>Bacteria</taxon>
        <taxon>Bacillati</taxon>
        <taxon>Bacillota</taxon>
        <taxon>Bacilli</taxon>
        <taxon>Bacillales</taxon>
        <taxon>Paenibacillaceae</taxon>
        <taxon>Cohnella</taxon>
    </lineage>
</organism>
<name>A0A398CPT4_9BACL</name>
<keyword evidence="3" id="KW-1185">Reference proteome</keyword>
<dbReference type="Proteomes" id="UP000266340">
    <property type="component" value="Unassembled WGS sequence"/>
</dbReference>
<sequence length="68" mass="7535">MTKEEKGSVRGELVSNEWCVEKEAVQRRATCSYAESRNAPIRAIPPTGTPIFGERVASSSTQPERLLK</sequence>
<dbReference type="EMBL" id="QXJM01000027">
    <property type="protein sequence ID" value="RIE04442.1"/>
    <property type="molecule type" value="Genomic_DNA"/>
</dbReference>
<evidence type="ECO:0000313" key="3">
    <source>
        <dbReference type="Proteomes" id="UP000266340"/>
    </source>
</evidence>
<evidence type="ECO:0000313" key="2">
    <source>
        <dbReference type="EMBL" id="RIE04442.1"/>
    </source>
</evidence>